<dbReference type="Gene3D" id="3.30.930.10">
    <property type="entry name" value="Bira Bifunctional Protein, Domain 2"/>
    <property type="match status" value="1"/>
</dbReference>
<dbReference type="EC" id="2.3.1.200" evidence="11"/>
<dbReference type="CDD" id="cd16443">
    <property type="entry name" value="LplA"/>
    <property type="match status" value="1"/>
</dbReference>
<comment type="pathway">
    <text evidence="2">Protein modification; protein lipoylation via exogenous pathway; protein N(6)-(lipoyl)lysine from lipoate: step 2/2.</text>
</comment>
<dbReference type="Bgee" id="ENSMODG00000025266">
    <property type="expression patterns" value="Expressed in skeletal muscle tissue and 20 other cell types or tissues"/>
</dbReference>
<keyword evidence="19" id="KW-1185">Reference proteome</keyword>
<evidence type="ECO:0000313" key="19">
    <source>
        <dbReference type="Proteomes" id="UP000002280"/>
    </source>
</evidence>
<evidence type="ECO:0000259" key="17">
    <source>
        <dbReference type="PROSITE" id="PS51733"/>
    </source>
</evidence>
<dbReference type="eggNOG" id="KOG3159">
    <property type="taxonomic scope" value="Eukaryota"/>
</dbReference>
<dbReference type="GO" id="GO:0016410">
    <property type="term" value="F:N-acyltransferase activity"/>
    <property type="evidence" value="ECO:0007669"/>
    <property type="project" value="Ensembl"/>
</dbReference>
<dbReference type="InterPro" id="IPR045864">
    <property type="entry name" value="aa-tRNA-synth_II/BPL/LPL"/>
</dbReference>
<dbReference type="Pfam" id="PF21948">
    <property type="entry name" value="LplA-B_cat"/>
    <property type="match status" value="1"/>
</dbReference>
<evidence type="ECO:0000256" key="4">
    <source>
        <dbReference type="ARBA" id="ARBA00022679"/>
    </source>
</evidence>
<evidence type="ECO:0000256" key="9">
    <source>
        <dbReference type="ARBA" id="ARBA00052428"/>
    </source>
</evidence>
<evidence type="ECO:0000256" key="15">
    <source>
        <dbReference type="ARBA" id="ARBA00081636"/>
    </source>
</evidence>
<evidence type="ECO:0000256" key="6">
    <source>
        <dbReference type="ARBA" id="ARBA00023128"/>
    </source>
</evidence>
<evidence type="ECO:0000256" key="14">
    <source>
        <dbReference type="ARBA" id="ARBA00079837"/>
    </source>
</evidence>
<dbReference type="GO" id="GO:0017118">
    <property type="term" value="F:lipoyltransferase activity"/>
    <property type="evidence" value="ECO:0000318"/>
    <property type="project" value="GO_Central"/>
</dbReference>
<dbReference type="InterPro" id="IPR004143">
    <property type="entry name" value="BPL_LPL_catalytic"/>
</dbReference>
<name>F7ARC0_MONDO</name>
<protein>
    <recommendedName>
        <fullName evidence="12">Lipoyl amidotransferase LIPT1, mitochondrial</fullName>
        <ecNumber evidence="11">2.3.1.200</ecNumber>
    </recommendedName>
    <alternativeName>
        <fullName evidence="15">Lipoate biosynthesis protein</fullName>
    </alternativeName>
    <alternativeName>
        <fullName evidence="13">Lipoate-protein ligase</fullName>
    </alternativeName>
    <alternativeName>
        <fullName evidence="16">Lipoyl ligase</fullName>
    </alternativeName>
    <alternativeName>
        <fullName evidence="14">Lipoyltransferase 1</fullName>
    </alternativeName>
</protein>
<dbReference type="InParanoid" id="F7ARC0"/>
<evidence type="ECO:0000256" key="12">
    <source>
        <dbReference type="ARBA" id="ARBA00071354"/>
    </source>
</evidence>
<gene>
    <name evidence="18" type="primary">LIPT1</name>
</gene>
<dbReference type="GO" id="GO:0005737">
    <property type="term" value="C:cytoplasm"/>
    <property type="evidence" value="ECO:0000318"/>
    <property type="project" value="GO_Central"/>
</dbReference>
<evidence type="ECO:0000256" key="3">
    <source>
        <dbReference type="ARBA" id="ARBA00008242"/>
    </source>
</evidence>
<reference evidence="18 19" key="1">
    <citation type="journal article" date="2007" name="Nature">
        <title>Genome of the marsupial Monodelphis domestica reveals innovation in non-coding sequences.</title>
        <authorList>
            <person name="Mikkelsen T.S."/>
            <person name="Wakefield M.J."/>
            <person name="Aken B."/>
            <person name="Amemiya C.T."/>
            <person name="Chang J.L."/>
            <person name="Duke S."/>
            <person name="Garber M."/>
            <person name="Gentles A.J."/>
            <person name="Goodstadt L."/>
            <person name="Heger A."/>
            <person name="Jurka J."/>
            <person name="Kamal M."/>
            <person name="Mauceli E."/>
            <person name="Searle S.M."/>
            <person name="Sharpe T."/>
            <person name="Baker M.L."/>
            <person name="Batzer M.A."/>
            <person name="Benos P.V."/>
            <person name="Belov K."/>
            <person name="Clamp M."/>
            <person name="Cook A."/>
            <person name="Cuff J."/>
            <person name="Das R."/>
            <person name="Davidow L."/>
            <person name="Deakin J.E."/>
            <person name="Fazzari M.J."/>
            <person name="Glass J.L."/>
            <person name="Grabherr M."/>
            <person name="Greally J.M."/>
            <person name="Gu W."/>
            <person name="Hore T.A."/>
            <person name="Huttley G.A."/>
            <person name="Kleber M."/>
            <person name="Jirtle R.L."/>
            <person name="Koina E."/>
            <person name="Lee J.T."/>
            <person name="Mahony S."/>
            <person name="Marra M.A."/>
            <person name="Miller R.D."/>
            <person name="Nicholls R.D."/>
            <person name="Oda M."/>
            <person name="Papenfuss A.T."/>
            <person name="Parra Z.E."/>
            <person name="Pollock D.D."/>
            <person name="Ray D.A."/>
            <person name="Schein J.E."/>
            <person name="Speed T.P."/>
            <person name="Thompson K."/>
            <person name="VandeBerg J.L."/>
            <person name="Wade C.M."/>
            <person name="Walker J.A."/>
            <person name="Waters P.D."/>
            <person name="Webber C."/>
            <person name="Weidman J.R."/>
            <person name="Xie X."/>
            <person name="Zody M.C."/>
            <person name="Baldwin J."/>
            <person name="Abdouelleil A."/>
            <person name="Abdulkadir J."/>
            <person name="Abebe A."/>
            <person name="Abera B."/>
            <person name="Abreu J."/>
            <person name="Acer S.C."/>
            <person name="Aftuck L."/>
            <person name="Alexander A."/>
            <person name="An P."/>
            <person name="Anderson E."/>
            <person name="Anderson S."/>
            <person name="Arachi H."/>
            <person name="Azer M."/>
            <person name="Bachantsang P."/>
            <person name="Barry A."/>
            <person name="Bayul T."/>
            <person name="Berlin A."/>
            <person name="Bessette D."/>
            <person name="Bloom T."/>
            <person name="Bloom T."/>
            <person name="Boguslavskiy L."/>
            <person name="Bonnet C."/>
            <person name="Boukhgalter B."/>
            <person name="Bourzgui I."/>
            <person name="Brown A."/>
            <person name="Cahill P."/>
            <person name="Channer S."/>
            <person name="Cheshatsang Y."/>
            <person name="Chuda L."/>
            <person name="Citroen M."/>
            <person name="Collymore A."/>
            <person name="Cooke P."/>
            <person name="Costello M."/>
            <person name="D'Aco K."/>
            <person name="Daza R."/>
            <person name="De Haan G."/>
            <person name="DeGray S."/>
            <person name="DeMaso C."/>
            <person name="Dhargay N."/>
            <person name="Dooley K."/>
            <person name="Dooley E."/>
            <person name="Doricent M."/>
            <person name="Dorje P."/>
            <person name="Dorjee K."/>
            <person name="Dupes A."/>
            <person name="Elong R."/>
            <person name="Falk J."/>
            <person name="Farina A."/>
            <person name="Faro S."/>
            <person name="Ferguson D."/>
            <person name="Fisher S."/>
            <person name="Foley C.D."/>
            <person name="Franke A."/>
            <person name="Friedrich D."/>
            <person name="Gadbois L."/>
            <person name="Gearin G."/>
            <person name="Gearin C.R."/>
            <person name="Giannoukos G."/>
            <person name="Goode T."/>
            <person name="Graham J."/>
            <person name="Grandbois E."/>
            <person name="Grewal S."/>
            <person name="Gyaltsen K."/>
            <person name="Hafez N."/>
            <person name="Hagos B."/>
            <person name="Hall J."/>
            <person name="Henson C."/>
            <person name="Hollinger A."/>
            <person name="Honan T."/>
            <person name="Huard M.D."/>
            <person name="Hughes L."/>
            <person name="Hurhula B."/>
            <person name="Husby M.E."/>
            <person name="Kamat A."/>
            <person name="Kanga B."/>
            <person name="Kashin S."/>
            <person name="Khazanovich D."/>
            <person name="Kisner P."/>
            <person name="Lance K."/>
            <person name="Lara M."/>
            <person name="Lee W."/>
            <person name="Lennon N."/>
            <person name="Letendre F."/>
            <person name="LeVine R."/>
            <person name="Lipovsky A."/>
            <person name="Liu X."/>
            <person name="Liu J."/>
            <person name="Liu S."/>
            <person name="Lokyitsang T."/>
            <person name="Lokyitsang Y."/>
            <person name="Lubonja R."/>
            <person name="Lui A."/>
            <person name="MacDonald P."/>
            <person name="Magnisalis V."/>
            <person name="Maru K."/>
            <person name="Matthews C."/>
            <person name="McCusker W."/>
            <person name="McDonough S."/>
            <person name="Mehta T."/>
            <person name="Meldrim J."/>
            <person name="Meneus L."/>
            <person name="Mihai O."/>
            <person name="Mihalev A."/>
            <person name="Mihova T."/>
            <person name="Mittelman R."/>
            <person name="Mlenga V."/>
            <person name="Montmayeur A."/>
            <person name="Mulrain L."/>
            <person name="Navidi A."/>
            <person name="Naylor J."/>
            <person name="Negash T."/>
            <person name="Nguyen T."/>
            <person name="Nguyen N."/>
            <person name="Nicol R."/>
            <person name="Norbu C."/>
            <person name="Norbu N."/>
            <person name="Novod N."/>
            <person name="O'Neill B."/>
            <person name="Osman S."/>
            <person name="Markiewicz E."/>
            <person name="Oyono O.L."/>
            <person name="Patti C."/>
            <person name="Phunkhang P."/>
            <person name="Pierre F."/>
            <person name="Priest M."/>
            <person name="Raghuraman S."/>
            <person name="Rege F."/>
            <person name="Reyes R."/>
            <person name="Rise C."/>
            <person name="Rogov P."/>
            <person name="Ross K."/>
            <person name="Ryan E."/>
            <person name="Settipalli S."/>
            <person name="Shea T."/>
            <person name="Sherpa N."/>
            <person name="Shi L."/>
            <person name="Shih D."/>
            <person name="Sparrow T."/>
            <person name="Spaulding J."/>
            <person name="Stalker J."/>
            <person name="Stange-Thomann N."/>
            <person name="Stavropoulos S."/>
            <person name="Stone C."/>
            <person name="Strader C."/>
            <person name="Tesfaye S."/>
            <person name="Thomson T."/>
            <person name="Thoulutsang Y."/>
            <person name="Thoulutsang D."/>
            <person name="Topham K."/>
            <person name="Topping I."/>
            <person name="Tsamla T."/>
            <person name="Vassiliev H."/>
            <person name="Vo A."/>
            <person name="Wangchuk T."/>
            <person name="Wangdi T."/>
            <person name="Weiand M."/>
            <person name="Wilkinson J."/>
            <person name="Wilson A."/>
            <person name="Yadav S."/>
            <person name="Young G."/>
            <person name="Yu Q."/>
            <person name="Zembek L."/>
            <person name="Zhong D."/>
            <person name="Zimmer A."/>
            <person name="Zwirko Z."/>
            <person name="Jaffe D.B."/>
            <person name="Alvarez P."/>
            <person name="Brockman W."/>
            <person name="Butler J."/>
            <person name="Chin C."/>
            <person name="Gnerre S."/>
            <person name="MacCallum I."/>
            <person name="Graves J.A."/>
            <person name="Ponting C.P."/>
            <person name="Breen M."/>
            <person name="Samollow P.B."/>
            <person name="Lander E.S."/>
            <person name="Lindblad-Toh K."/>
        </authorList>
    </citation>
    <scope>NUCLEOTIDE SEQUENCE [LARGE SCALE GENOMIC DNA]</scope>
</reference>
<evidence type="ECO:0000256" key="5">
    <source>
        <dbReference type="ARBA" id="ARBA00022946"/>
    </source>
</evidence>
<comment type="function">
    <text evidence="10">Lipoyl amidotransferase that catalyzes the transfer of lipoyl moieties from lipoyl-protein H of the glycine cleavage system (lipoyl-GCSH) to E2 subunits of the pyruvate dehydrogenase complex (PDCE2). Unable to catalyze the transfer of octanoyl from octanoyl-GCSH to PDCE2. In vitro, it is also able to catalyze the transfer of the lipoyl group from lipoyl-AMP to the specific lysine residue of lipoyl domains of lipoate-dependent enzymes but this reaction may not be physiologically relevant.</text>
</comment>
<dbReference type="GO" id="GO:0005739">
    <property type="term" value="C:mitochondrion"/>
    <property type="evidence" value="ECO:0000318"/>
    <property type="project" value="GO_Central"/>
</dbReference>
<dbReference type="STRING" id="13616.ENSMODP00000037536"/>
<dbReference type="FunFam" id="3.30.390.50:FF:000005">
    <property type="entry name" value="Lipoyltransferase 1, mitochondrial"/>
    <property type="match status" value="1"/>
</dbReference>
<feature type="domain" description="BPL/LPL catalytic" evidence="17">
    <location>
        <begin position="57"/>
        <end position="243"/>
    </location>
</feature>
<reference evidence="18" key="2">
    <citation type="submission" date="2025-08" db="UniProtKB">
        <authorList>
            <consortium name="Ensembl"/>
        </authorList>
    </citation>
    <scope>IDENTIFICATION</scope>
</reference>
<comment type="catalytic activity">
    <reaction evidence="9">
        <text>(R)-lipoyl-5'-AMP + L-lysyl-[lipoyl-carrier protein] = N(6)-[(R)-lipoyl]-L-lysyl-[lipoyl-carrier protein] + AMP + 2 H(+)</text>
        <dbReference type="Rhea" id="RHEA:20473"/>
        <dbReference type="Rhea" id="RHEA-COMP:10500"/>
        <dbReference type="Rhea" id="RHEA-COMP:10502"/>
        <dbReference type="ChEBI" id="CHEBI:15378"/>
        <dbReference type="ChEBI" id="CHEBI:29969"/>
        <dbReference type="ChEBI" id="CHEBI:83091"/>
        <dbReference type="ChEBI" id="CHEBI:83099"/>
        <dbReference type="ChEBI" id="CHEBI:456215"/>
    </reaction>
</comment>
<keyword evidence="4" id="KW-0808">Transferase</keyword>
<evidence type="ECO:0000256" key="2">
    <source>
        <dbReference type="ARBA" id="ARBA00005085"/>
    </source>
</evidence>
<dbReference type="UniPathway" id="UPA00537">
    <property type="reaction ID" value="UER00595"/>
</dbReference>
<evidence type="ECO:0000256" key="13">
    <source>
        <dbReference type="ARBA" id="ARBA00077230"/>
    </source>
</evidence>
<reference evidence="18" key="3">
    <citation type="submission" date="2025-09" db="UniProtKB">
        <authorList>
            <consortium name="Ensembl"/>
        </authorList>
    </citation>
    <scope>IDENTIFICATION</scope>
</reference>
<dbReference type="GO" id="GO:0009249">
    <property type="term" value="P:protein lipoylation"/>
    <property type="evidence" value="ECO:0007669"/>
    <property type="project" value="Ensembl"/>
</dbReference>
<dbReference type="OMA" id="MYLIEPK"/>
<evidence type="ECO:0000256" key="16">
    <source>
        <dbReference type="ARBA" id="ARBA00083292"/>
    </source>
</evidence>
<evidence type="ECO:0000313" key="18">
    <source>
        <dbReference type="Ensembl" id="ENSMODP00000037536.2"/>
    </source>
</evidence>
<keyword evidence="5" id="KW-0809">Transit peptide</keyword>
<evidence type="ECO:0000256" key="10">
    <source>
        <dbReference type="ARBA" id="ARBA00055110"/>
    </source>
</evidence>
<comment type="subcellular location">
    <subcellularLocation>
        <location evidence="1">Mitochondrion</location>
    </subcellularLocation>
</comment>
<dbReference type="Proteomes" id="UP000002280">
    <property type="component" value="Chromosome 7"/>
</dbReference>
<dbReference type="PROSITE" id="PS51733">
    <property type="entry name" value="BPL_LPL_CATALYTIC"/>
    <property type="match status" value="1"/>
</dbReference>
<dbReference type="PANTHER" id="PTHR12561:SF3">
    <property type="entry name" value="LIPOYLTRANSFERASE 1, MITOCHONDRIAL"/>
    <property type="match status" value="1"/>
</dbReference>
<evidence type="ECO:0000256" key="8">
    <source>
        <dbReference type="ARBA" id="ARBA00051275"/>
    </source>
</evidence>
<keyword evidence="7" id="KW-0012">Acyltransferase</keyword>
<evidence type="ECO:0000256" key="1">
    <source>
        <dbReference type="ARBA" id="ARBA00004173"/>
    </source>
</evidence>
<dbReference type="Ensembl" id="ENSMODT00000039134.2">
    <property type="protein sequence ID" value="ENSMODP00000037536.2"/>
    <property type="gene ID" value="ENSMODG00000025266.2"/>
</dbReference>
<dbReference type="GeneTree" id="ENSGT00390000008846"/>
<dbReference type="FunCoup" id="F7ARC0">
    <property type="interactions" value="1191"/>
</dbReference>
<comment type="similarity">
    <text evidence="3">Belongs to the LplA family.</text>
</comment>
<dbReference type="PANTHER" id="PTHR12561">
    <property type="entry name" value="LIPOATE-PROTEIN LIGASE"/>
    <property type="match status" value="1"/>
</dbReference>
<dbReference type="NCBIfam" id="TIGR00545">
    <property type="entry name" value="lipoyltrans"/>
    <property type="match status" value="1"/>
</dbReference>
<evidence type="ECO:0000256" key="11">
    <source>
        <dbReference type="ARBA" id="ARBA00066356"/>
    </source>
</evidence>
<proteinExistence type="inferred from homology"/>
<dbReference type="InterPro" id="IPR004562">
    <property type="entry name" value="LipoylTrfase_LipoateP_Ligase"/>
</dbReference>
<accession>F7ARC0</accession>
<organism evidence="18 19">
    <name type="scientific">Monodelphis domestica</name>
    <name type="common">Gray short-tailed opossum</name>
    <dbReference type="NCBI Taxonomy" id="13616"/>
    <lineage>
        <taxon>Eukaryota</taxon>
        <taxon>Metazoa</taxon>
        <taxon>Chordata</taxon>
        <taxon>Craniata</taxon>
        <taxon>Vertebrata</taxon>
        <taxon>Euteleostomi</taxon>
        <taxon>Mammalia</taxon>
        <taxon>Metatheria</taxon>
        <taxon>Didelphimorphia</taxon>
        <taxon>Didelphidae</taxon>
        <taxon>Monodelphis</taxon>
    </lineage>
</organism>
<comment type="catalytic activity">
    <reaction evidence="8">
        <text>N(6)-[(R)-lipoyl]-L-lysyl-[glycine-cleavage complex H protein] + L-lysyl-[lipoyl-carrier protein] = L-lysyl-[glycine-cleavage complex H protein] + N(6)-[(R)-lipoyl]-L-lysyl-[lipoyl-carrier protein]</text>
        <dbReference type="Rhea" id="RHEA:16413"/>
        <dbReference type="Rhea" id="RHEA-COMP:10494"/>
        <dbReference type="Rhea" id="RHEA-COMP:10500"/>
        <dbReference type="Rhea" id="RHEA-COMP:10501"/>
        <dbReference type="Rhea" id="RHEA-COMP:10502"/>
        <dbReference type="ChEBI" id="CHEBI:29969"/>
        <dbReference type="ChEBI" id="CHEBI:83099"/>
        <dbReference type="EC" id="2.3.1.200"/>
    </reaction>
    <physiologicalReaction direction="left-to-right" evidence="8">
        <dbReference type="Rhea" id="RHEA:16414"/>
    </physiologicalReaction>
</comment>
<keyword evidence="6" id="KW-0496">Mitochondrion</keyword>
<dbReference type="SUPFAM" id="SSF55681">
    <property type="entry name" value="Class II aaRS and biotin synthetases"/>
    <property type="match status" value="1"/>
</dbReference>
<dbReference type="FunFam" id="3.30.930.10:FF:000045">
    <property type="entry name" value="lipoyltransferase 1, mitochondrial"/>
    <property type="match status" value="1"/>
</dbReference>
<dbReference type="HOGENOM" id="CLU_022986_4_1_1"/>
<dbReference type="Gene3D" id="3.30.390.50">
    <property type="entry name" value="CO dehydrogenase flavoprotein, C-terminal domain"/>
    <property type="match status" value="1"/>
</dbReference>
<sequence length="419" mass="47861">MLIPFSMKNCFQSLYSLKIPTAGYKNIAKGGLILQSASNNIYQNLAVEDWIHDHMNLESKPILFLWRNSPTVVIGRHQNPWQECNLNIMREKGIKLARRRSGGGTVYHDMGNINLTFFTIKSKYNRMENLKLIIRALNAVQPQLDVQATDRLDLLLDGQFKISGTASKIGRVAAYHHCTLLCNTDWISLSSVLKSPYQGIKSNATPSVPSLVKNLLENDDTLTCEVLMESVAAEYAAYHKIENNIILISPTDETVFPGINKKAEELQTWEWIYGKTPKFSINTSFNLSEQSYSEIKVYADIKNGRIEDCKIDAPDHSLPLEMLDKLSTSFIGNKFCQSETSVLINALLRTCPKDYELNTKWHLLCQKQGEEDNDERLRAERARSREAGRKEETKVTEIYTFFFLNEHKARQHHRQPGDL</sequence>
<evidence type="ECO:0000256" key="7">
    <source>
        <dbReference type="ARBA" id="ARBA00023315"/>
    </source>
</evidence>
<dbReference type="AlphaFoldDB" id="F7ARC0"/>